<accession>A0AAJ0G6Q5</accession>
<dbReference type="PANTHER" id="PTHR43157">
    <property type="entry name" value="PHOSPHATIDYLINOSITOL-GLYCAN BIOSYNTHESIS CLASS F PROTEIN-RELATED"/>
    <property type="match status" value="1"/>
</dbReference>
<reference evidence="2" key="1">
    <citation type="submission" date="2023-04" db="EMBL/GenBank/DDBJ databases">
        <title>Black Yeasts Isolated from many extreme environments.</title>
        <authorList>
            <person name="Coleine C."/>
            <person name="Stajich J.E."/>
            <person name="Selbmann L."/>
        </authorList>
    </citation>
    <scope>NUCLEOTIDE SEQUENCE</scope>
    <source>
        <strain evidence="2">CCFEE 5312</strain>
    </source>
</reference>
<gene>
    <name evidence="2" type="ORF">LTR09_012527</name>
</gene>
<dbReference type="Pfam" id="PF00106">
    <property type="entry name" value="adh_short"/>
    <property type="match status" value="1"/>
</dbReference>
<dbReference type="EMBL" id="JAWDJX010000131">
    <property type="protein sequence ID" value="KAK3045950.1"/>
    <property type="molecule type" value="Genomic_DNA"/>
</dbReference>
<evidence type="ECO:0000313" key="3">
    <source>
        <dbReference type="Proteomes" id="UP001271007"/>
    </source>
</evidence>
<evidence type="ECO:0000256" key="1">
    <source>
        <dbReference type="ARBA" id="ARBA00023002"/>
    </source>
</evidence>
<dbReference type="InterPro" id="IPR002347">
    <property type="entry name" value="SDR_fam"/>
</dbReference>
<keyword evidence="3" id="KW-1185">Reference proteome</keyword>
<comment type="caution">
    <text evidence="2">The sequence shown here is derived from an EMBL/GenBank/DDBJ whole genome shotgun (WGS) entry which is preliminary data.</text>
</comment>
<protein>
    <recommendedName>
        <fullName evidence="4">NAD(P)-binding protein</fullName>
    </recommendedName>
</protein>
<proteinExistence type="predicted"/>
<dbReference type="PRINTS" id="PR00081">
    <property type="entry name" value="GDHRDH"/>
</dbReference>
<dbReference type="SUPFAM" id="SSF51735">
    <property type="entry name" value="NAD(P)-binding Rossmann-fold domains"/>
    <property type="match status" value="1"/>
</dbReference>
<dbReference type="GO" id="GO:0016491">
    <property type="term" value="F:oxidoreductase activity"/>
    <property type="evidence" value="ECO:0007669"/>
    <property type="project" value="UniProtKB-KW"/>
</dbReference>
<evidence type="ECO:0008006" key="4">
    <source>
        <dbReference type="Google" id="ProtNLM"/>
    </source>
</evidence>
<name>A0AAJ0G6Q5_9PEZI</name>
<dbReference type="PANTHER" id="PTHR43157:SF31">
    <property type="entry name" value="PHOSPHATIDYLINOSITOL-GLYCAN BIOSYNTHESIS CLASS F PROTEIN"/>
    <property type="match status" value="1"/>
</dbReference>
<keyword evidence="1" id="KW-0560">Oxidoreductase</keyword>
<dbReference type="Proteomes" id="UP001271007">
    <property type="component" value="Unassembled WGS sequence"/>
</dbReference>
<dbReference type="AlphaFoldDB" id="A0AAJ0G6Q5"/>
<dbReference type="Gene3D" id="3.40.50.720">
    <property type="entry name" value="NAD(P)-binding Rossmann-like Domain"/>
    <property type="match status" value="1"/>
</dbReference>
<dbReference type="InterPro" id="IPR036291">
    <property type="entry name" value="NAD(P)-bd_dom_sf"/>
</dbReference>
<organism evidence="2 3">
    <name type="scientific">Extremus antarcticus</name>
    <dbReference type="NCBI Taxonomy" id="702011"/>
    <lineage>
        <taxon>Eukaryota</taxon>
        <taxon>Fungi</taxon>
        <taxon>Dikarya</taxon>
        <taxon>Ascomycota</taxon>
        <taxon>Pezizomycotina</taxon>
        <taxon>Dothideomycetes</taxon>
        <taxon>Dothideomycetidae</taxon>
        <taxon>Mycosphaerellales</taxon>
        <taxon>Extremaceae</taxon>
        <taxon>Extremus</taxon>
    </lineage>
</organism>
<sequence length="335" mass="36433">MPAPSDILRFMRGQLFETPTLPKTSFAGKTLVITGGNTGLGFECAKQVAHLQASVIVLGCRDLVKGSRAKDNILSSCTSKQPTIHVWQIDMSSYASVKAFASRMPNELERLDVLLANAGISTNQFVLFEGLESTLTVNVVSTFLISMLALPQLEQTAARIGQQTHLTIVGSNIHAFAAHEQLQAPPDGKVLEYLSRAEEADMAGRYFLSKLIVMQCTRALAEKIPSIQEGQRPQVIVNCPTPGWCKTELFRVDDGGFISRNMLKLIGRTGESGARVLTSAFAAGDETHGQYYSDGRVKPPSVFARSDEGRRVQHKVWGELLSTIVRIAPSATDGL</sequence>
<evidence type="ECO:0000313" key="2">
    <source>
        <dbReference type="EMBL" id="KAK3045950.1"/>
    </source>
</evidence>